<dbReference type="InterPro" id="IPR003018">
    <property type="entry name" value="GAF"/>
</dbReference>
<proteinExistence type="predicted"/>
<dbReference type="Gene3D" id="3.30.450.40">
    <property type="match status" value="1"/>
</dbReference>
<evidence type="ECO:0008006" key="7">
    <source>
        <dbReference type="Google" id="ProtNLM"/>
    </source>
</evidence>
<evidence type="ECO:0000259" key="3">
    <source>
        <dbReference type="Pfam" id="PF12729"/>
    </source>
</evidence>
<evidence type="ECO:0000313" key="6">
    <source>
        <dbReference type="Proteomes" id="UP000231501"/>
    </source>
</evidence>
<keyword evidence="2" id="KW-0472">Membrane</keyword>
<feature type="transmembrane region" description="Helical" evidence="2">
    <location>
        <begin position="23"/>
        <end position="45"/>
    </location>
</feature>
<dbReference type="Pfam" id="PF13185">
    <property type="entry name" value="GAF_2"/>
    <property type="match status" value="1"/>
</dbReference>
<dbReference type="SUPFAM" id="SSF55781">
    <property type="entry name" value="GAF domain-like"/>
    <property type="match status" value="1"/>
</dbReference>
<evidence type="ECO:0000256" key="1">
    <source>
        <dbReference type="SAM" id="MobiDB-lite"/>
    </source>
</evidence>
<comment type="caution">
    <text evidence="5">The sequence shown here is derived from an EMBL/GenBank/DDBJ whole genome shotgun (WGS) entry which is preliminary data.</text>
</comment>
<dbReference type="InterPro" id="IPR024478">
    <property type="entry name" value="HlyB_4HB_MCP"/>
</dbReference>
<keyword evidence="2" id="KW-1133">Transmembrane helix</keyword>
<feature type="region of interest" description="Disordered" evidence="1">
    <location>
        <begin position="425"/>
        <end position="460"/>
    </location>
</feature>
<evidence type="ECO:0000313" key="5">
    <source>
        <dbReference type="EMBL" id="PIM53261.1"/>
    </source>
</evidence>
<feature type="domain" description="GAF" evidence="4">
    <location>
        <begin position="259"/>
        <end position="402"/>
    </location>
</feature>
<evidence type="ECO:0000256" key="2">
    <source>
        <dbReference type="SAM" id="Phobius"/>
    </source>
</evidence>
<sequence>MLGASTARFPTLMSAPTGLSLRARLYLVLGLALALVAASALLGWWQSNRLAGIAQSLYEDRLVPVDLLREIEHTLGAQQLGALLITQAQQPDAAQLDSAGRRLTDATRELWRRYLATRMVPAETALIARTQPQLDQLWAALTANLPPTPEALRDLNQRRLATMRLLDELIAFQLSQARVDTERARQGATDAAHLGLLLVLLTAGLCGIVVCTVWTRYDEERRAGLDSRQRLQRLYQALSQTNQRIVRREAEAFDDPRAEQHLFDDLCRICVETGHARFAAVVLVDGDHFERVAEHGPADRLMPGAPQRWRRDAPFARSSMATRAILEGTHQVSNRALEDPSLTVPGAPLIPPGVESMAAFPLRRGGEVVGALSLLAGEPGFFDPQVLGLLDEMAGDLSFALEHLRRERHQARELDVLRDALRGQESGLVETTPAAFRPEATSRPAAESPDATDQSEHGPR</sequence>
<dbReference type="Proteomes" id="UP000231501">
    <property type="component" value="Unassembled WGS sequence"/>
</dbReference>
<dbReference type="InterPro" id="IPR029016">
    <property type="entry name" value="GAF-like_dom_sf"/>
</dbReference>
<protein>
    <recommendedName>
        <fullName evidence="7">GAF domain-containing protein</fullName>
    </recommendedName>
</protein>
<dbReference type="AlphaFoldDB" id="A0A2G9C9Z1"/>
<feature type="domain" description="Chemotaxis methyl-accepting receptor HlyB-like 4HB MCP" evidence="3">
    <location>
        <begin position="20"/>
        <end position="136"/>
    </location>
</feature>
<evidence type="ECO:0000259" key="4">
    <source>
        <dbReference type="Pfam" id="PF13185"/>
    </source>
</evidence>
<reference evidence="5 6" key="1">
    <citation type="submission" date="2017-11" db="EMBL/GenBank/DDBJ databases">
        <title>Draft genome sequence of Mitsuaria sp. HWN-4.</title>
        <authorList>
            <person name="Gundlapally S.R."/>
        </authorList>
    </citation>
    <scope>NUCLEOTIDE SEQUENCE [LARGE SCALE GENOMIC DNA]</scope>
    <source>
        <strain evidence="5 6">HWN-4</strain>
    </source>
</reference>
<keyword evidence="2" id="KW-0812">Transmembrane</keyword>
<dbReference type="Pfam" id="PF12729">
    <property type="entry name" value="4HB_MCP_1"/>
    <property type="match status" value="1"/>
</dbReference>
<gene>
    <name evidence="5" type="ORF">CS062_10280</name>
</gene>
<accession>A0A2G9C9Z1</accession>
<keyword evidence="6" id="KW-1185">Reference proteome</keyword>
<organism evidence="5 6">
    <name type="scientific">Roseateles chitinivorans</name>
    <dbReference type="NCBI Taxonomy" id="2917965"/>
    <lineage>
        <taxon>Bacteria</taxon>
        <taxon>Pseudomonadati</taxon>
        <taxon>Pseudomonadota</taxon>
        <taxon>Betaproteobacteria</taxon>
        <taxon>Burkholderiales</taxon>
        <taxon>Sphaerotilaceae</taxon>
        <taxon>Roseateles</taxon>
    </lineage>
</organism>
<name>A0A2G9C9Z1_9BURK</name>
<feature type="transmembrane region" description="Helical" evidence="2">
    <location>
        <begin position="194"/>
        <end position="215"/>
    </location>
</feature>
<dbReference type="EMBL" id="PEOG01000023">
    <property type="protein sequence ID" value="PIM53261.1"/>
    <property type="molecule type" value="Genomic_DNA"/>
</dbReference>